<dbReference type="PANTHER" id="PTHR16024">
    <property type="entry name" value="XK-RELATED PROTEIN"/>
    <property type="match status" value="1"/>
</dbReference>
<feature type="transmembrane region" description="Helical" evidence="7">
    <location>
        <begin position="483"/>
        <end position="504"/>
    </location>
</feature>
<name>A0A8S3RA33_MYTED</name>
<feature type="transmembrane region" description="Helical" evidence="7">
    <location>
        <begin position="139"/>
        <end position="160"/>
    </location>
</feature>
<feature type="transmembrane region" description="Helical" evidence="7">
    <location>
        <begin position="187"/>
        <end position="207"/>
    </location>
</feature>
<keyword evidence="6 7" id="KW-0472">Membrane</keyword>
<accession>A0A8S3RA33</accession>
<dbReference type="PANTHER" id="PTHR16024:SF6">
    <property type="entry name" value="XK-RELATED PROTEIN"/>
    <property type="match status" value="1"/>
</dbReference>
<keyword evidence="4 7" id="KW-0812">Transmembrane</keyword>
<feature type="transmembrane region" description="Helical" evidence="7">
    <location>
        <begin position="454"/>
        <end position="471"/>
    </location>
</feature>
<evidence type="ECO:0000256" key="7">
    <source>
        <dbReference type="RuleBase" id="RU910716"/>
    </source>
</evidence>
<evidence type="ECO:0000256" key="2">
    <source>
        <dbReference type="ARBA" id="ARBA00008789"/>
    </source>
</evidence>
<evidence type="ECO:0000256" key="4">
    <source>
        <dbReference type="ARBA" id="ARBA00022692"/>
    </source>
</evidence>
<organism evidence="8 9">
    <name type="scientific">Mytilus edulis</name>
    <name type="common">Blue mussel</name>
    <dbReference type="NCBI Taxonomy" id="6550"/>
    <lineage>
        <taxon>Eukaryota</taxon>
        <taxon>Metazoa</taxon>
        <taxon>Spiralia</taxon>
        <taxon>Lophotrochozoa</taxon>
        <taxon>Mollusca</taxon>
        <taxon>Bivalvia</taxon>
        <taxon>Autobranchia</taxon>
        <taxon>Pteriomorphia</taxon>
        <taxon>Mytilida</taxon>
        <taxon>Mytiloidea</taxon>
        <taxon>Mytilidae</taxon>
        <taxon>Mytilinae</taxon>
        <taxon>Mytilus</taxon>
    </lineage>
</organism>
<dbReference type="AlphaFoldDB" id="A0A8S3RA33"/>
<evidence type="ECO:0000313" key="9">
    <source>
        <dbReference type="Proteomes" id="UP000683360"/>
    </source>
</evidence>
<keyword evidence="5 7" id="KW-1133">Transmembrane helix</keyword>
<feature type="transmembrane region" description="Helical" evidence="7">
    <location>
        <begin position="70"/>
        <end position="91"/>
    </location>
</feature>
<comment type="subcellular location">
    <subcellularLocation>
        <location evidence="1">Cell membrane</location>
        <topology evidence="1">Multi-pass membrane protein</topology>
    </subcellularLocation>
    <subcellularLocation>
        <location evidence="7">Membrane</location>
        <topology evidence="7">Multi-pass membrane protein</topology>
    </subcellularLocation>
</comment>
<evidence type="ECO:0000256" key="3">
    <source>
        <dbReference type="ARBA" id="ARBA00022475"/>
    </source>
</evidence>
<reference evidence="8" key="1">
    <citation type="submission" date="2021-03" db="EMBL/GenBank/DDBJ databases">
        <authorList>
            <person name="Bekaert M."/>
        </authorList>
    </citation>
    <scope>NUCLEOTIDE SEQUENCE</scope>
</reference>
<comment type="similarity">
    <text evidence="2 7">Belongs to the XK family.</text>
</comment>
<dbReference type="InterPro" id="IPR050895">
    <property type="entry name" value="XK-related_scramblase"/>
</dbReference>
<dbReference type="Pfam" id="PF09815">
    <property type="entry name" value="XK-related"/>
    <property type="match status" value="2"/>
</dbReference>
<feature type="transmembrane region" description="Helical" evidence="7">
    <location>
        <begin position="415"/>
        <end position="434"/>
    </location>
</feature>
<keyword evidence="9" id="KW-1185">Reference proteome</keyword>
<dbReference type="EMBL" id="CAJPWZ010000979">
    <property type="protein sequence ID" value="CAG2204721.1"/>
    <property type="molecule type" value="Genomic_DNA"/>
</dbReference>
<evidence type="ECO:0000256" key="1">
    <source>
        <dbReference type="ARBA" id="ARBA00004651"/>
    </source>
</evidence>
<comment type="caution">
    <text evidence="8">The sequence shown here is derived from an EMBL/GenBank/DDBJ whole genome shotgun (WGS) entry which is preliminary data.</text>
</comment>
<gene>
    <name evidence="8" type="ORF">MEDL_19149</name>
</gene>
<keyword evidence="3" id="KW-1003">Cell membrane</keyword>
<evidence type="ECO:0000313" key="8">
    <source>
        <dbReference type="EMBL" id="CAG2204721.1"/>
    </source>
</evidence>
<evidence type="ECO:0000256" key="5">
    <source>
        <dbReference type="ARBA" id="ARBA00022989"/>
    </source>
</evidence>
<proteinExistence type="inferred from homology"/>
<dbReference type="InterPro" id="IPR018629">
    <property type="entry name" value="XK-rel"/>
</dbReference>
<dbReference type="GO" id="GO:0005886">
    <property type="term" value="C:plasma membrane"/>
    <property type="evidence" value="ECO:0007669"/>
    <property type="project" value="UniProtKB-SubCell"/>
</dbReference>
<feature type="transmembrane region" description="Helical" evidence="7">
    <location>
        <begin position="524"/>
        <end position="548"/>
    </location>
</feature>
<feature type="transmembrane region" description="Helical" evidence="7">
    <location>
        <begin position="103"/>
        <end position="119"/>
    </location>
</feature>
<dbReference type="Proteomes" id="UP000683360">
    <property type="component" value="Unassembled WGS sequence"/>
</dbReference>
<dbReference type="OrthoDB" id="6136301at2759"/>
<sequence length="570" mass="65713">MPMMFTFFALTMRENIFNMNFTADSLTLVHCIKTVPTVINNIITTPFWRNKTTTSDTSSSINESSEVETMVSMIFVMVLMIILYAAGCRLFSKEKYHDSLKKAILHIALTLLTYFLYLFDTISDVFLLIHYGKIGELSSFAVVFVFTVLPVFFIAIYFYMQVAGNDVTKYFENCCAICVNKCRYCGVAIKILSVFLFGIYAVFLPTYTHAQALAQGKQPDRKLEYTLAYLTLVEATVESAPQLTIQIYLSITNTLTDTTQTKILRYMSISASSLGLAWSLNAFKHQYRKTKQNHEDSILIKIIHWISRYAQVLSRGKPDSKLVYTLAYLALIEATVESAPQLTIQIYLLITDTHDVTTQTQILRYVSIVASSIGLAWSLNAFKHQYRKMEQKQEDSFWIKVIHWVSRLAEIGPRIILLALMTAEYSYHVLFFIGYRLLHGLMYVRNKKDMKLDLFLGTIGNLFCFSVSHIYQCQKREQYGGIFFVLYYFLYYAENAVMLCLWYIDTPELLQFKIGGAFSNKTWYTPYIFAVVCVGCVFQLSFLGLYYWCRGKQQTAVPHNSNFTSPEYME</sequence>
<feature type="transmembrane region" description="Helical" evidence="7">
    <location>
        <begin position="263"/>
        <end position="283"/>
    </location>
</feature>
<evidence type="ECO:0000256" key="6">
    <source>
        <dbReference type="ARBA" id="ARBA00023136"/>
    </source>
</evidence>
<protein>
    <recommendedName>
        <fullName evidence="7">XK-related protein</fullName>
    </recommendedName>
</protein>